<dbReference type="OrthoDB" id="9792898at2"/>
<dbReference type="EMBL" id="CP009896">
    <property type="protein sequence ID" value="AIY17623.1"/>
    <property type="molecule type" value="Genomic_DNA"/>
</dbReference>
<dbReference type="HOGENOM" id="CLU_136025_2_1_11"/>
<name>A0A0A1DM44_NOCSI</name>
<dbReference type="SMART" id="SM00834">
    <property type="entry name" value="CxxC_CXXC_SSSS"/>
    <property type="match status" value="1"/>
</dbReference>
<dbReference type="NCBIfam" id="TIGR02605">
    <property type="entry name" value="CxxC_CxxC_SSSS"/>
    <property type="match status" value="1"/>
</dbReference>
<reference evidence="1 2" key="1">
    <citation type="journal article" date="2015" name="Genome Announc.">
        <title>Complete Genome Sequence of Steroid-Transforming Nocardioides simplex VKM Ac-2033D.</title>
        <authorList>
            <person name="Shtratnikova V.Y."/>
            <person name="Schelkunov M.I."/>
            <person name="Pekov Y.A."/>
            <person name="Fokina V.V."/>
            <person name="Logacheva M.D."/>
            <person name="Sokolov S.L."/>
            <person name="Bragin E.Y."/>
            <person name="Ashapkin V.V."/>
            <person name="Donova M.V."/>
        </authorList>
    </citation>
    <scope>NUCLEOTIDE SEQUENCE [LARGE SCALE GENOMIC DNA]</scope>
    <source>
        <strain evidence="1 2">VKM Ac-2033D</strain>
    </source>
</reference>
<dbReference type="Pfam" id="PF09723">
    <property type="entry name" value="Zn_ribbon_8"/>
    <property type="match status" value="1"/>
</dbReference>
<dbReference type="eggNOG" id="COG2331">
    <property type="taxonomic scope" value="Bacteria"/>
</dbReference>
<dbReference type="STRING" id="2045.KR76_14235"/>
<gene>
    <name evidence="1" type="ORF">KR76_14235</name>
</gene>
<evidence type="ECO:0000313" key="1">
    <source>
        <dbReference type="EMBL" id="AIY17623.1"/>
    </source>
</evidence>
<proteinExistence type="predicted"/>
<dbReference type="RefSeq" id="WP_038679139.1">
    <property type="nucleotide sequence ID" value="NZ_BJMC01000009.1"/>
</dbReference>
<keyword evidence="2" id="KW-1185">Reference proteome</keyword>
<accession>A0A0A1DM44</accession>
<dbReference type="AlphaFoldDB" id="A0A0A1DM44"/>
<organism evidence="1 2">
    <name type="scientific">Nocardioides simplex</name>
    <name type="common">Arthrobacter simplex</name>
    <dbReference type="NCBI Taxonomy" id="2045"/>
    <lineage>
        <taxon>Bacteria</taxon>
        <taxon>Bacillati</taxon>
        <taxon>Actinomycetota</taxon>
        <taxon>Actinomycetes</taxon>
        <taxon>Propionibacteriales</taxon>
        <taxon>Nocardioidaceae</taxon>
        <taxon>Pimelobacter</taxon>
    </lineage>
</organism>
<sequence length="97" mass="10280">MPLYAFRCPEGTEFDRTYPMSEVPASVDCPACGATARRRMSAPRLSVAGSAAYRLIDSTTATAHEPQVVTSLPGAGPRGGAGARVTRNPLHQKLPRP</sequence>
<evidence type="ECO:0000313" key="2">
    <source>
        <dbReference type="Proteomes" id="UP000030300"/>
    </source>
</evidence>
<protein>
    <submittedName>
        <fullName evidence="1">Uncharacterized protein</fullName>
    </submittedName>
</protein>
<dbReference type="KEGG" id="psim:KR76_14235"/>
<dbReference type="GeneID" id="96610021"/>
<dbReference type="InterPro" id="IPR013429">
    <property type="entry name" value="Regulatory_FmdB_Zinc_ribbon"/>
</dbReference>
<dbReference type="Proteomes" id="UP000030300">
    <property type="component" value="Chromosome"/>
</dbReference>